<name>A0AAV3Q1F6_LITER</name>
<evidence type="ECO:0000256" key="1">
    <source>
        <dbReference type="SAM" id="MobiDB-lite"/>
    </source>
</evidence>
<dbReference type="Proteomes" id="UP001454036">
    <property type="component" value="Unassembled WGS sequence"/>
</dbReference>
<evidence type="ECO:0000313" key="2">
    <source>
        <dbReference type="EMBL" id="GAA0156303.1"/>
    </source>
</evidence>
<keyword evidence="3" id="KW-1185">Reference proteome</keyword>
<dbReference type="AlphaFoldDB" id="A0AAV3Q1F6"/>
<organism evidence="2 3">
    <name type="scientific">Lithospermum erythrorhizon</name>
    <name type="common">Purple gromwell</name>
    <name type="synonym">Lithospermum officinale var. erythrorhizon</name>
    <dbReference type="NCBI Taxonomy" id="34254"/>
    <lineage>
        <taxon>Eukaryota</taxon>
        <taxon>Viridiplantae</taxon>
        <taxon>Streptophyta</taxon>
        <taxon>Embryophyta</taxon>
        <taxon>Tracheophyta</taxon>
        <taxon>Spermatophyta</taxon>
        <taxon>Magnoliopsida</taxon>
        <taxon>eudicotyledons</taxon>
        <taxon>Gunneridae</taxon>
        <taxon>Pentapetalae</taxon>
        <taxon>asterids</taxon>
        <taxon>lamiids</taxon>
        <taxon>Boraginales</taxon>
        <taxon>Boraginaceae</taxon>
        <taxon>Boraginoideae</taxon>
        <taxon>Lithospermeae</taxon>
        <taxon>Lithospermum</taxon>
    </lineage>
</organism>
<comment type="caution">
    <text evidence="2">The sequence shown here is derived from an EMBL/GenBank/DDBJ whole genome shotgun (WGS) entry which is preliminary data.</text>
</comment>
<sequence length="117" mass="12770">MRHSPPLKMSKSVGGVKYASPPSSERPIVVLMSPMPLLDRATHDAPLPLLDQGVMQRVTRLGTGPQASHEAIRLWLQAASASRALADGHSTLYHHTLELGEELSQECLKVEALEKEL</sequence>
<feature type="region of interest" description="Disordered" evidence="1">
    <location>
        <begin position="1"/>
        <end position="23"/>
    </location>
</feature>
<evidence type="ECO:0000313" key="3">
    <source>
        <dbReference type="Proteomes" id="UP001454036"/>
    </source>
</evidence>
<gene>
    <name evidence="2" type="ORF">LIER_13829</name>
</gene>
<reference evidence="2 3" key="1">
    <citation type="submission" date="2024-01" db="EMBL/GenBank/DDBJ databases">
        <title>The complete chloroplast genome sequence of Lithospermum erythrorhizon: insights into the phylogenetic relationship among Boraginaceae species and the maternal lineages of purple gromwells.</title>
        <authorList>
            <person name="Okada T."/>
            <person name="Watanabe K."/>
        </authorList>
    </citation>
    <scope>NUCLEOTIDE SEQUENCE [LARGE SCALE GENOMIC DNA]</scope>
</reference>
<protein>
    <submittedName>
        <fullName evidence="2">Uncharacterized protein</fullName>
    </submittedName>
</protein>
<accession>A0AAV3Q1F6</accession>
<dbReference type="EMBL" id="BAABME010002830">
    <property type="protein sequence ID" value="GAA0156303.1"/>
    <property type="molecule type" value="Genomic_DNA"/>
</dbReference>
<proteinExistence type="predicted"/>